<evidence type="ECO:0000259" key="7">
    <source>
        <dbReference type="Pfam" id="PF13396"/>
    </source>
</evidence>
<protein>
    <recommendedName>
        <fullName evidence="7">Cardiolipin synthase N-terminal domain-containing protein</fullName>
    </recommendedName>
</protein>
<accession>C5BYC6</accession>
<sequence length="78" mass="8106">MPNTFVPAAYDLVWSGAAVVVLGLAVWALLSLGADRTLTPGVRLLWAVLIVVVPVLGAAAWLLGGRSTPRAAASRGRR</sequence>
<keyword evidence="3 6" id="KW-0812">Transmembrane</keyword>
<comment type="subcellular location">
    <subcellularLocation>
        <location evidence="1">Cell membrane</location>
        <topology evidence="1">Multi-pass membrane protein</topology>
    </subcellularLocation>
</comment>
<dbReference type="EMBL" id="CP001618">
    <property type="protein sequence ID" value="ACQ81026.1"/>
    <property type="molecule type" value="Genomic_DNA"/>
</dbReference>
<feature type="transmembrane region" description="Helical" evidence="6">
    <location>
        <begin position="44"/>
        <end position="64"/>
    </location>
</feature>
<evidence type="ECO:0000256" key="4">
    <source>
        <dbReference type="ARBA" id="ARBA00022989"/>
    </source>
</evidence>
<feature type="domain" description="Cardiolipin synthase N-terminal" evidence="7">
    <location>
        <begin position="24"/>
        <end position="66"/>
    </location>
</feature>
<dbReference type="HOGENOM" id="CLU_2650470_0_0_11"/>
<evidence type="ECO:0000256" key="1">
    <source>
        <dbReference type="ARBA" id="ARBA00004651"/>
    </source>
</evidence>
<organism evidence="8 9">
    <name type="scientific">Beutenbergia cavernae (strain ATCC BAA-8 / DSM 12333 / CCUG 43141 / JCM 11478 / NBRC 16432 / NCIMB 13614 / HKI 0122)</name>
    <dbReference type="NCBI Taxonomy" id="471853"/>
    <lineage>
        <taxon>Bacteria</taxon>
        <taxon>Bacillati</taxon>
        <taxon>Actinomycetota</taxon>
        <taxon>Actinomycetes</taxon>
        <taxon>Micrococcales</taxon>
        <taxon>Beutenbergiaceae</taxon>
        <taxon>Beutenbergia</taxon>
    </lineage>
</organism>
<dbReference type="AlphaFoldDB" id="C5BYC6"/>
<dbReference type="RefSeq" id="WP_015883266.1">
    <property type="nucleotide sequence ID" value="NC_012669.1"/>
</dbReference>
<dbReference type="Proteomes" id="UP000007962">
    <property type="component" value="Chromosome"/>
</dbReference>
<dbReference type="GO" id="GO:0005886">
    <property type="term" value="C:plasma membrane"/>
    <property type="evidence" value="ECO:0007669"/>
    <property type="project" value="UniProtKB-SubCell"/>
</dbReference>
<gene>
    <name evidence="8" type="ordered locus">Bcav_2781</name>
</gene>
<evidence type="ECO:0000256" key="6">
    <source>
        <dbReference type="SAM" id="Phobius"/>
    </source>
</evidence>
<evidence type="ECO:0000256" key="5">
    <source>
        <dbReference type="ARBA" id="ARBA00023136"/>
    </source>
</evidence>
<evidence type="ECO:0000256" key="3">
    <source>
        <dbReference type="ARBA" id="ARBA00022692"/>
    </source>
</evidence>
<evidence type="ECO:0000313" key="9">
    <source>
        <dbReference type="Proteomes" id="UP000007962"/>
    </source>
</evidence>
<keyword evidence="5 6" id="KW-0472">Membrane</keyword>
<evidence type="ECO:0000313" key="8">
    <source>
        <dbReference type="EMBL" id="ACQ81026.1"/>
    </source>
</evidence>
<keyword evidence="9" id="KW-1185">Reference proteome</keyword>
<name>C5BYC6_BEUC1</name>
<proteinExistence type="predicted"/>
<evidence type="ECO:0000256" key="2">
    <source>
        <dbReference type="ARBA" id="ARBA00022475"/>
    </source>
</evidence>
<feature type="transmembrane region" description="Helical" evidence="6">
    <location>
        <begin position="12"/>
        <end position="32"/>
    </location>
</feature>
<dbReference type="Pfam" id="PF13396">
    <property type="entry name" value="PLDc_N"/>
    <property type="match status" value="1"/>
</dbReference>
<keyword evidence="4 6" id="KW-1133">Transmembrane helix</keyword>
<keyword evidence="2" id="KW-1003">Cell membrane</keyword>
<dbReference type="KEGG" id="bcv:Bcav_2781"/>
<dbReference type="InterPro" id="IPR027379">
    <property type="entry name" value="CLS_N"/>
</dbReference>
<reference evidence="8 9" key="1">
    <citation type="journal article" date="2009" name="Stand. Genomic Sci.">
        <title>Complete genome sequence of Beutenbergia cavernae type strain (HKI 0122).</title>
        <authorList>
            <person name="Land M."/>
            <person name="Pukall R."/>
            <person name="Abt B."/>
            <person name="Goker M."/>
            <person name="Rohde M."/>
            <person name="Glavina Del Rio T."/>
            <person name="Tice H."/>
            <person name="Copeland A."/>
            <person name="Cheng J.F."/>
            <person name="Lucas S."/>
            <person name="Chen F."/>
            <person name="Nolan M."/>
            <person name="Bruce D."/>
            <person name="Goodwin L."/>
            <person name="Pitluck S."/>
            <person name="Ivanova N."/>
            <person name="Mavromatis K."/>
            <person name="Ovchinnikova G."/>
            <person name="Pati A."/>
            <person name="Chen A."/>
            <person name="Palaniappan K."/>
            <person name="Hauser L."/>
            <person name="Chang Y.J."/>
            <person name="Jefferies C.C."/>
            <person name="Saunders E."/>
            <person name="Brettin T."/>
            <person name="Detter J.C."/>
            <person name="Han C."/>
            <person name="Chain P."/>
            <person name="Bristow J."/>
            <person name="Eisen J.A."/>
            <person name="Markowitz V."/>
            <person name="Hugenholtz P."/>
            <person name="Kyrpides N.C."/>
            <person name="Klenk H.P."/>
            <person name="Lapidus A."/>
        </authorList>
    </citation>
    <scope>NUCLEOTIDE SEQUENCE [LARGE SCALE GENOMIC DNA]</scope>
    <source>
        <strain evidence="9">ATCC BAA-8 / DSM 12333 / NBRC 16432</strain>
    </source>
</reference>